<dbReference type="InterPro" id="IPR003660">
    <property type="entry name" value="HAMP_dom"/>
</dbReference>
<dbReference type="Pfam" id="PF00672">
    <property type="entry name" value="HAMP"/>
    <property type="match status" value="1"/>
</dbReference>
<dbReference type="PROSITE" id="PS50111">
    <property type="entry name" value="CHEMOTAXIS_TRANSDUC_2"/>
    <property type="match status" value="1"/>
</dbReference>
<dbReference type="AlphaFoldDB" id="A0A8J7LTZ4"/>
<sequence>MTKKLSVKIACVLILVMVVIMTGFSIYFIRSRSASMEEELLGKGVILARTGARSMERILEEALANGTLSKADLFDEKYVPIPGTSPQKYHSRFDAFTDQAVQKLEDEFLQDDQVVFAVLVDRNGYLPTHNSKYSGPPTGDPEKDRVNNRTKRLFNDEVGLTAARNLRPHLRQVYHRDTQELMWDLSAPVYVAGKHWGAFRIGFSMQKIENKTAQLRNEILGGMLVMLLVSSITILLVVTRVIQPLHALTSAARRITAGKLDEAIPVASDDEIGTLASAFNVMTTVIVKDLKEEIARSSRLIGSVKEAVSQLSTSANEMMAISAQQAAGATQQATAVQQVTTTSEEIAVTARAITENAHLVEGVADDAASNCSAGKVDVANVIEGMQAVRSQVQGIASSMVGLADNSQKIGGIVEIIDEISDQTNLLALNAAIEAAGAGEAGKRFAVVAKEVKRLADRTVDATMQIRGLIGEIQHATNATIAVTEEGTKAVDHASGLVDKVQLFFGSIISQVGETSQNAKEIALSTQQQTAACVQMAETMTEVRDVAQQVALSAHETERAVAEILALAERLADLTEKER</sequence>
<dbReference type="PANTHER" id="PTHR32089:SF112">
    <property type="entry name" value="LYSOZYME-LIKE PROTEIN-RELATED"/>
    <property type="match status" value="1"/>
</dbReference>
<feature type="transmembrane region" description="Helical" evidence="4">
    <location>
        <begin position="219"/>
        <end position="238"/>
    </location>
</feature>
<organism evidence="7 8">
    <name type="scientific">Geomesophilobacter sediminis</name>
    <dbReference type="NCBI Taxonomy" id="2798584"/>
    <lineage>
        <taxon>Bacteria</taxon>
        <taxon>Pseudomonadati</taxon>
        <taxon>Thermodesulfobacteriota</taxon>
        <taxon>Desulfuromonadia</taxon>
        <taxon>Geobacterales</taxon>
        <taxon>Geobacteraceae</taxon>
        <taxon>Geomesophilobacter</taxon>
    </lineage>
</organism>
<keyword evidence="4" id="KW-0472">Membrane</keyword>
<dbReference type="PROSITE" id="PS50885">
    <property type="entry name" value="HAMP"/>
    <property type="match status" value="1"/>
</dbReference>
<feature type="domain" description="HAMP" evidence="6">
    <location>
        <begin position="239"/>
        <end position="291"/>
    </location>
</feature>
<keyword evidence="4" id="KW-0812">Transmembrane</keyword>
<dbReference type="InterPro" id="IPR004089">
    <property type="entry name" value="MCPsignal_dom"/>
</dbReference>
<evidence type="ECO:0000259" key="5">
    <source>
        <dbReference type="PROSITE" id="PS50111"/>
    </source>
</evidence>
<evidence type="ECO:0000259" key="6">
    <source>
        <dbReference type="PROSITE" id="PS50885"/>
    </source>
</evidence>
<feature type="domain" description="Methyl-accepting transducer" evidence="5">
    <location>
        <begin position="307"/>
        <end position="543"/>
    </location>
</feature>
<dbReference type="CDD" id="cd06225">
    <property type="entry name" value="HAMP"/>
    <property type="match status" value="1"/>
</dbReference>
<dbReference type="Proteomes" id="UP000636888">
    <property type="component" value="Unassembled WGS sequence"/>
</dbReference>
<dbReference type="SUPFAM" id="SSF58104">
    <property type="entry name" value="Methyl-accepting chemotaxis protein (MCP) signaling domain"/>
    <property type="match status" value="1"/>
</dbReference>
<keyword evidence="1 3" id="KW-0807">Transducer</keyword>
<evidence type="ECO:0000256" key="3">
    <source>
        <dbReference type="PROSITE-ProRule" id="PRU00284"/>
    </source>
</evidence>
<feature type="transmembrane region" description="Helical" evidence="4">
    <location>
        <begin position="6"/>
        <end position="29"/>
    </location>
</feature>
<dbReference type="GO" id="GO:0007165">
    <property type="term" value="P:signal transduction"/>
    <property type="evidence" value="ECO:0007669"/>
    <property type="project" value="UniProtKB-KW"/>
</dbReference>
<proteinExistence type="inferred from homology"/>
<evidence type="ECO:0000256" key="2">
    <source>
        <dbReference type="ARBA" id="ARBA00029447"/>
    </source>
</evidence>
<dbReference type="SUPFAM" id="SSF103190">
    <property type="entry name" value="Sensory domain-like"/>
    <property type="match status" value="1"/>
</dbReference>
<evidence type="ECO:0000313" key="8">
    <source>
        <dbReference type="Proteomes" id="UP000636888"/>
    </source>
</evidence>
<comment type="similarity">
    <text evidence="2">Belongs to the methyl-accepting chemotaxis (MCP) protein family.</text>
</comment>
<comment type="caution">
    <text evidence="7">The sequence shown here is derived from an EMBL/GenBank/DDBJ whole genome shotgun (WGS) entry which is preliminary data.</text>
</comment>
<dbReference type="PANTHER" id="PTHR32089">
    <property type="entry name" value="METHYL-ACCEPTING CHEMOTAXIS PROTEIN MCPB"/>
    <property type="match status" value="1"/>
</dbReference>
<dbReference type="GO" id="GO:0016020">
    <property type="term" value="C:membrane"/>
    <property type="evidence" value="ECO:0007669"/>
    <property type="project" value="InterPro"/>
</dbReference>
<dbReference type="InterPro" id="IPR029151">
    <property type="entry name" value="Sensor-like_sf"/>
</dbReference>
<accession>A0A8J7LTZ4</accession>
<evidence type="ECO:0000256" key="1">
    <source>
        <dbReference type="ARBA" id="ARBA00023224"/>
    </source>
</evidence>
<dbReference type="Gene3D" id="1.10.287.950">
    <property type="entry name" value="Methyl-accepting chemotaxis protein"/>
    <property type="match status" value="1"/>
</dbReference>
<dbReference type="SMART" id="SM00304">
    <property type="entry name" value="HAMP"/>
    <property type="match status" value="1"/>
</dbReference>
<keyword evidence="4" id="KW-1133">Transmembrane helix</keyword>
<dbReference type="Gene3D" id="1.10.8.500">
    <property type="entry name" value="HAMP domain in histidine kinase"/>
    <property type="match status" value="1"/>
</dbReference>
<evidence type="ECO:0000256" key="4">
    <source>
        <dbReference type="SAM" id="Phobius"/>
    </source>
</evidence>
<dbReference type="Pfam" id="PF00015">
    <property type="entry name" value="MCPsignal"/>
    <property type="match status" value="1"/>
</dbReference>
<name>A0A8J7LTZ4_9BACT</name>
<gene>
    <name evidence="7" type="ORF">JFN93_04570</name>
</gene>
<dbReference type="EMBL" id="JAEMHM010000003">
    <property type="protein sequence ID" value="MBJ6723974.1"/>
    <property type="molecule type" value="Genomic_DNA"/>
</dbReference>
<reference evidence="7" key="1">
    <citation type="submission" date="2020-12" db="EMBL/GenBank/DDBJ databases">
        <title>Geomonas sp. Red875, isolated from river sediment.</title>
        <authorList>
            <person name="Xu Z."/>
            <person name="Zhang Z."/>
            <person name="Masuda Y."/>
            <person name="Itoh H."/>
            <person name="Senoo K."/>
        </authorList>
    </citation>
    <scope>NUCLEOTIDE SEQUENCE</scope>
    <source>
        <strain evidence="7">Red875</strain>
    </source>
</reference>
<protein>
    <submittedName>
        <fullName evidence="7">Methyl-accepting chemotaxis protein</fullName>
    </submittedName>
</protein>
<evidence type="ECO:0000313" key="7">
    <source>
        <dbReference type="EMBL" id="MBJ6723974.1"/>
    </source>
</evidence>
<dbReference type="SMART" id="SM00283">
    <property type="entry name" value="MA"/>
    <property type="match status" value="1"/>
</dbReference>
<dbReference type="RefSeq" id="WP_199382813.1">
    <property type="nucleotide sequence ID" value="NZ_JAEMHM010000003.1"/>
</dbReference>
<keyword evidence="8" id="KW-1185">Reference proteome</keyword>